<dbReference type="GO" id="GO:0006637">
    <property type="term" value="P:acyl-CoA metabolic process"/>
    <property type="evidence" value="ECO:0007669"/>
    <property type="project" value="TreeGrafter"/>
</dbReference>
<dbReference type="Proteomes" id="UP000634206">
    <property type="component" value="Unassembled WGS sequence"/>
</dbReference>
<name>A0AAE2SDB8_9BACT</name>
<dbReference type="InterPro" id="IPR029069">
    <property type="entry name" value="HotDog_dom_sf"/>
</dbReference>
<comment type="caution">
    <text evidence="5">The sequence shown here is derived from an EMBL/GenBank/DDBJ whole genome shotgun (WGS) entry which is preliminary data.</text>
</comment>
<evidence type="ECO:0000256" key="2">
    <source>
        <dbReference type="ARBA" id="ARBA00022801"/>
    </source>
</evidence>
<organism evidence="5 6">
    <name type="scientific">Oceaniferula flava</name>
    <dbReference type="NCBI Taxonomy" id="2800421"/>
    <lineage>
        <taxon>Bacteria</taxon>
        <taxon>Pseudomonadati</taxon>
        <taxon>Verrucomicrobiota</taxon>
        <taxon>Verrucomicrobiia</taxon>
        <taxon>Verrucomicrobiales</taxon>
        <taxon>Verrucomicrobiaceae</taxon>
        <taxon>Oceaniferula</taxon>
    </lineage>
</organism>
<gene>
    <name evidence="5" type="ORF">JIN83_12595</name>
</gene>
<dbReference type="AlphaFoldDB" id="A0AAE2SDB8"/>
<proteinExistence type="inferred from homology"/>
<accession>A0AAE2SDB8</accession>
<evidence type="ECO:0000313" key="5">
    <source>
        <dbReference type="EMBL" id="MBK1855803.1"/>
    </source>
</evidence>
<dbReference type="PROSITE" id="PS51770">
    <property type="entry name" value="HOTDOG_ACOT"/>
    <property type="match status" value="1"/>
</dbReference>
<dbReference type="PANTHER" id="PTHR11049">
    <property type="entry name" value="ACYL COENZYME A THIOESTER HYDROLASE"/>
    <property type="match status" value="1"/>
</dbReference>
<sequence length="115" mass="12785">MKTHRLVMPGDLNQYGFLFGGKLLSWIDEACWIAASMDYPGHRFVTIAMDKVEFHHGVSEGVILEIDCQRSKIGTTSVSYQVSVIRGSGDDPTEIFSTCVTFVNVDETGQKQPIK</sequence>
<dbReference type="RefSeq" id="WP_309490415.1">
    <property type="nucleotide sequence ID" value="NZ_JAENIG010000008.1"/>
</dbReference>
<keyword evidence="6" id="KW-1185">Reference proteome</keyword>
<dbReference type="InterPro" id="IPR040170">
    <property type="entry name" value="Cytosol_ACT"/>
</dbReference>
<dbReference type="Pfam" id="PF03061">
    <property type="entry name" value="4HBT"/>
    <property type="match status" value="1"/>
</dbReference>
<dbReference type="PANTHER" id="PTHR11049:SF31">
    <property type="entry name" value="HOTDOG ACOT-TYPE DOMAIN-CONTAINING PROTEIN"/>
    <property type="match status" value="1"/>
</dbReference>
<dbReference type="GO" id="GO:0052816">
    <property type="term" value="F:long-chain fatty acyl-CoA hydrolase activity"/>
    <property type="evidence" value="ECO:0007669"/>
    <property type="project" value="TreeGrafter"/>
</dbReference>
<comment type="similarity">
    <text evidence="1">Belongs to the acyl coenzyme A hydrolase family.</text>
</comment>
<keyword evidence="2 3" id="KW-0378">Hydrolase</keyword>
<reference evidence="5" key="1">
    <citation type="submission" date="2021-01" db="EMBL/GenBank/DDBJ databases">
        <title>Modified the classification status of verrucomicrobia.</title>
        <authorList>
            <person name="Feng X."/>
        </authorList>
    </citation>
    <scope>NUCLEOTIDE SEQUENCE</scope>
    <source>
        <strain evidence="5">5K15</strain>
    </source>
</reference>
<dbReference type="GO" id="GO:0009062">
    <property type="term" value="P:fatty acid catabolic process"/>
    <property type="evidence" value="ECO:0007669"/>
    <property type="project" value="TreeGrafter"/>
</dbReference>
<dbReference type="GO" id="GO:0005829">
    <property type="term" value="C:cytosol"/>
    <property type="evidence" value="ECO:0007669"/>
    <property type="project" value="TreeGrafter"/>
</dbReference>
<dbReference type="InterPro" id="IPR033120">
    <property type="entry name" value="HOTDOG_ACOT"/>
</dbReference>
<evidence type="ECO:0000313" key="6">
    <source>
        <dbReference type="Proteomes" id="UP000634206"/>
    </source>
</evidence>
<protein>
    <submittedName>
        <fullName evidence="5">Acyl-CoA thioesterase</fullName>
    </submittedName>
</protein>
<feature type="domain" description="HotDog ACOT-type" evidence="4">
    <location>
        <begin position="1"/>
        <end position="108"/>
    </location>
</feature>
<evidence type="ECO:0000256" key="1">
    <source>
        <dbReference type="ARBA" id="ARBA00010458"/>
    </source>
</evidence>
<evidence type="ECO:0000256" key="3">
    <source>
        <dbReference type="PROSITE-ProRule" id="PRU01106"/>
    </source>
</evidence>
<dbReference type="Gene3D" id="3.10.129.10">
    <property type="entry name" value="Hotdog Thioesterase"/>
    <property type="match status" value="1"/>
</dbReference>
<dbReference type="InterPro" id="IPR006683">
    <property type="entry name" value="Thioestr_dom"/>
</dbReference>
<dbReference type="CDD" id="cd03442">
    <property type="entry name" value="BFIT_BACH"/>
    <property type="match status" value="1"/>
</dbReference>
<dbReference type="SUPFAM" id="SSF54637">
    <property type="entry name" value="Thioesterase/thiol ester dehydrase-isomerase"/>
    <property type="match status" value="1"/>
</dbReference>
<evidence type="ECO:0000259" key="4">
    <source>
        <dbReference type="PROSITE" id="PS51770"/>
    </source>
</evidence>
<dbReference type="EMBL" id="JAENIG010000008">
    <property type="protein sequence ID" value="MBK1855803.1"/>
    <property type="molecule type" value="Genomic_DNA"/>
</dbReference>